<organism evidence="1 2">
    <name type="scientific">Photorhabdus luminescens subsp. mexicana</name>
    <dbReference type="NCBI Taxonomy" id="2100167"/>
    <lineage>
        <taxon>Bacteria</taxon>
        <taxon>Pseudomonadati</taxon>
        <taxon>Pseudomonadota</taxon>
        <taxon>Gammaproteobacteria</taxon>
        <taxon>Enterobacterales</taxon>
        <taxon>Morganellaceae</taxon>
        <taxon>Photorhabdus</taxon>
    </lineage>
</organism>
<protein>
    <submittedName>
        <fullName evidence="1">Uncharacterized protein</fullName>
    </submittedName>
</protein>
<gene>
    <name evidence="1" type="ORF">C5468_00370</name>
</gene>
<dbReference type="Proteomes" id="UP000295550">
    <property type="component" value="Unassembled WGS sequence"/>
</dbReference>
<proteinExistence type="predicted"/>
<evidence type="ECO:0000313" key="1">
    <source>
        <dbReference type="EMBL" id="TDB56188.1"/>
    </source>
</evidence>
<accession>A0A4R4JP71</accession>
<sequence>MPRFITIFTINVIQTESTETIRKRRVFNDIIYKKLDFGVGEIRNVVNLCYLCGFYELLGRLNTFPILLDKKSLWESF</sequence>
<dbReference type="EMBL" id="PUJX01000001">
    <property type="protein sequence ID" value="TDB56188.1"/>
    <property type="molecule type" value="Genomic_DNA"/>
</dbReference>
<evidence type="ECO:0000313" key="2">
    <source>
        <dbReference type="Proteomes" id="UP000295550"/>
    </source>
</evidence>
<dbReference type="AlphaFoldDB" id="A0A4R4JP71"/>
<comment type="caution">
    <text evidence="1">The sequence shown here is derived from an EMBL/GenBank/DDBJ whole genome shotgun (WGS) entry which is preliminary data.</text>
</comment>
<name>A0A4R4JP71_PHOLU</name>
<reference evidence="1 2" key="1">
    <citation type="journal article" date="2019" name="Int. J. Syst. Evol. Microbiol.">
        <title>Photorhabdus khanii subsp. guanajuatensis subsp. nov., isolated from Heterorhabditis atacamensis, and Photorhabdus luminescens subsp. mexicana subsp. nov., isolated from Heterorhabditis mexicana entomopathogenic nematodes.</title>
        <authorList>
            <person name="Machado R.A.R."/>
            <person name="Bruno P."/>
            <person name="Arce C.C.M."/>
            <person name="Liechti N."/>
            <person name="Kohler A."/>
            <person name="Bernal J."/>
            <person name="Bruggmann R."/>
            <person name="Turlings T.C.J."/>
        </authorList>
    </citation>
    <scope>NUCLEOTIDE SEQUENCE [LARGE SCALE GENOMIC DNA]</scope>
    <source>
        <strain evidence="1 2">MEX47-22</strain>
    </source>
</reference>